<dbReference type="PATRIC" id="fig|1280950.3.peg.1314"/>
<protein>
    <recommendedName>
        <fullName evidence="4">DUF2271 domain-containing protein</fullName>
    </recommendedName>
</protein>
<reference evidence="2 3" key="1">
    <citation type="journal article" date="2014" name="Antonie Van Leeuwenhoek">
        <title>Hyphomonas beringensis sp. nov. and Hyphomonas chukchiensis sp. nov., isolated from surface seawater of the Bering Sea and Chukchi Sea.</title>
        <authorList>
            <person name="Li C."/>
            <person name="Lai Q."/>
            <person name="Li G."/>
            <person name="Dong C."/>
            <person name="Wang J."/>
            <person name="Liao Y."/>
            <person name="Shao Z."/>
        </authorList>
    </citation>
    <scope>NUCLEOTIDE SEQUENCE [LARGE SCALE GENOMIC DNA]</scope>
    <source>
        <strain evidence="2 3">MHS-2</strain>
    </source>
</reference>
<dbReference type="eggNOG" id="COG3656">
    <property type="taxonomic scope" value="Bacteria"/>
</dbReference>
<sequence length="173" mass="18954">MRALFSLAGMALLSGPALADSMEIEIGIPQLNVAEYHRPYIAAWIARPDHTVAANLAVWYQQEKRGADEGETWLKDLRQWWRRAGRDLQMPVDGVSGPTQAPGLQTLRIPGDSLAIQALTPGDYVLTVEAVREVGGREMVQIPFHWPSDGQADLTVSGETELGTVALKLIPEN</sequence>
<dbReference type="Pfam" id="PF10029">
    <property type="entry name" value="DUF2271"/>
    <property type="match status" value="1"/>
</dbReference>
<feature type="chain" id="PRO_5001577654" description="DUF2271 domain-containing protein" evidence="1">
    <location>
        <begin position="20"/>
        <end position="173"/>
    </location>
</feature>
<dbReference type="InterPro" id="IPR014469">
    <property type="entry name" value="DUF2271"/>
</dbReference>
<comment type="caution">
    <text evidence="2">The sequence shown here is derived from an EMBL/GenBank/DDBJ whole genome shotgun (WGS) entry which is preliminary data.</text>
</comment>
<keyword evidence="3" id="KW-1185">Reference proteome</keyword>
<name>A0A059FS98_9PROT</name>
<evidence type="ECO:0000256" key="1">
    <source>
        <dbReference type="SAM" id="SignalP"/>
    </source>
</evidence>
<feature type="signal peptide" evidence="1">
    <location>
        <begin position="1"/>
        <end position="19"/>
    </location>
</feature>
<evidence type="ECO:0000313" key="2">
    <source>
        <dbReference type="EMBL" id="KCZ93487.1"/>
    </source>
</evidence>
<gene>
    <name evidence="2" type="ORF">HJO_06520</name>
</gene>
<evidence type="ECO:0008006" key="4">
    <source>
        <dbReference type="Google" id="ProtNLM"/>
    </source>
</evidence>
<evidence type="ECO:0000313" key="3">
    <source>
        <dbReference type="Proteomes" id="UP000025171"/>
    </source>
</evidence>
<dbReference type="EMBL" id="ARYK01000002">
    <property type="protein sequence ID" value="KCZ93487.1"/>
    <property type="molecule type" value="Genomic_DNA"/>
</dbReference>
<dbReference type="AlphaFoldDB" id="A0A059FS98"/>
<dbReference type="STRING" id="1280950.HJO_06520"/>
<accession>A0A059FS98</accession>
<organism evidence="2 3">
    <name type="scientific">Hyphomonas johnsonii MHS-2</name>
    <dbReference type="NCBI Taxonomy" id="1280950"/>
    <lineage>
        <taxon>Bacteria</taxon>
        <taxon>Pseudomonadati</taxon>
        <taxon>Pseudomonadota</taxon>
        <taxon>Alphaproteobacteria</taxon>
        <taxon>Hyphomonadales</taxon>
        <taxon>Hyphomonadaceae</taxon>
        <taxon>Hyphomonas</taxon>
    </lineage>
</organism>
<dbReference type="OrthoDB" id="195316at2"/>
<keyword evidence="1" id="KW-0732">Signal</keyword>
<dbReference type="RefSeq" id="WP_035615141.1">
    <property type="nucleotide sequence ID" value="NZ_ARYK01000002.1"/>
</dbReference>
<dbReference type="PIRSF" id="PIRSF014995">
    <property type="entry name" value="UCP014995"/>
    <property type="match status" value="1"/>
</dbReference>
<proteinExistence type="predicted"/>
<dbReference type="Proteomes" id="UP000025171">
    <property type="component" value="Unassembled WGS sequence"/>
</dbReference>